<dbReference type="InterPro" id="IPR043502">
    <property type="entry name" value="DNA/RNA_pol_sf"/>
</dbReference>
<evidence type="ECO:0000313" key="2">
    <source>
        <dbReference type="Proteomes" id="UP000323597"/>
    </source>
</evidence>
<organism evidence="1 2">
    <name type="scientific">Gossypium mustelinum</name>
    <name type="common">Cotton</name>
    <name type="synonym">Gossypium caicoense</name>
    <dbReference type="NCBI Taxonomy" id="34275"/>
    <lineage>
        <taxon>Eukaryota</taxon>
        <taxon>Viridiplantae</taxon>
        <taxon>Streptophyta</taxon>
        <taxon>Embryophyta</taxon>
        <taxon>Tracheophyta</taxon>
        <taxon>Spermatophyta</taxon>
        <taxon>Magnoliopsida</taxon>
        <taxon>eudicotyledons</taxon>
        <taxon>Gunneridae</taxon>
        <taxon>Pentapetalae</taxon>
        <taxon>rosids</taxon>
        <taxon>malvids</taxon>
        <taxon>Malvales</taxon>
        <taxon>Malvaceae</taxon>
        <taxon>Malvoideae</taxon>
        <taxon>Gossypium</taxon>
    </lineage>
</organism>
<dbReference type="AlphaFoldDB" id="A0A5D2WHT6"/>
<gene>
    <name evidence="1" type="ORF">E1A91_A13G123400v1</name>
</gene>
<evidence type="ECO:0000313" key="1">
    <source>
        <dbReference type="EMBL" id="TYJ00989.1"/>
    </source>
</evidence>
<dbReference type="Gene3D" id="3.10.10.10">
    <property type="entry name" value="HIV Type 1 Reverse Transcriptase, subunit A, domain 1"/>
    <property type="match status" value="1"/>
</dbReference>
<keyword evidence="2" id="KW-1185">Reference proteome</keyword>
<protein>
    <submittedName>
        <fullName evidence="1">Uncharacterized protein</fullName>
    </submittedName>
</protein>
<accession>A0A5D2WHT6</accession>
<sequence>MAYNVIFGQPCLKENLVIFAWSAADILGVDPQIIVHKLNVIPKVKPMKQKKRKFALQVVEAVRQEIAKLLSVCLIKEVEYLVWVSNVVVMKKENGK</sequence>
<proteinExistence type="predicted"/>
<name>A0A5D2WHT6_GOSMU</name>
<reference evidence="1 2" key="1">
    <citation type="submission" date="2019-07" db="EMBL/GenBank/DDBJ databases">
        <title>WGS assembly of Gossypium mustelinum.</title>
        <authorList>
            <person name="Chen Z.J."/>
            <person name="Sreedasyam A."/>
            <person name="Ando A."/>
            <person name="Song Q."/>
            <person name="De L."/>
            <person name="Hulse-Kemp A."/>
            <person name="Ding M."/>
            <person name="Ye W."/>
            <person name="Kirkbride R."/>
            <person name="Jenkins J."/>
            <person name="Plott C."/>
            <person name="Lovell J."/>
            <person name="Lin Y.-M."/>
            <person name="Vaughn R."/>
            <person name="Liu B."/>
            <person name="Li W."/>
            <person name="Simpson S."/>
            <person name="Scheffler B."/>
            <person name="Saski C."/>
            <person name="Grover C."/>
            <person name="Hu G."/>
            <person name="Conover J."/>
            <person name="Carlson J."/>
            <person name="Shu S."/>
            <person name="Boston L."/>
            <person name="Williams M."/>
            <person name="Peterson D."/>
            <person name="Mcgee K."/>
            <person name="Jones D."/>
            <person name="Wendel J."/>
            <person name="Stelly D."/>
            <person name="Grimwood J."/>
            <person name="Schmutz J."/>
        </authorList>
    </citation>
    <scope>NUCLEOTIDE SEQUENCE [LARGE SCALE GENOMIC DNA]</scope>
    <source>
        <strain evidence="1">1408120.09</strain>
    </source>
</reference>
<dbReference type="EMBL" id="CM017648">
    <property type="protein sequence ID" value="TYJ00989.1"/>
    <property type="molecule type" value="Genomic_DNA"/>
</dbReference>
<dbReference type="Proteomes" id="UP000323597">
    <property type="component" value="Chromosome A13"/>
</dbReference>
<dbReference type="SUPFAM" id="SSF56672">
    <property type="entry name" value="DNA/RNA polymerases"/>
    <property type="match status" value="1"/>
</dbReference>